<protein>
    <recommendedName>
        <fullName evidence="3">AbiEi antitoxin C-terminal domain-containing protein</fullName>
    </recommendedName>
</protein>
<keyword evidence="2" id="KW-1185">Reference proteome</keyword>
<evidence type="ECO:0000313" key="2">
    <source>
        <dbReference type="Proteomes" id="UP000293995"/>
    </source>
</evidence>
<sequence length="185" mass="20115">MPSPYLYFPDERLSVAELAAACLDGHLVALGDAYIPADAVETPALRGGSLRPLLGDTLAATTLTAAWIHGAAPSPPARYRVQRATDYRLHHVIDRRLDYHDTPVPMRDLVRIGGVWVTTAVRTLIDLARAGSEADCAAAQTLLRGGEVTVGESMRWLEQAGPVRGKRQARARLAAWARDQLDVTR</sequence>
<dbReference type="Proteomes" id="UP000293995">
    <property type="component" value="Chromosome"/>
</dbReference>
<dbReference type="KEGG" id="mprt:ET475_15625"/>
<dbReference type="EMBL" id="CP035494">
    <property type="protein sequence ID" value="QAY61269.1"/>
    <property type="molecule type" value="Genomic_DNA"/>
</dbReference>
<gene>
    <name evidence="1" type="ORF">ET475_15625</name>
</gene>
<reference evidence="1 2" key="1">
    <citation type="submission" date="2019-01" db="EMBL/GenBank/DDBJ databases">
        <title>Genome sequencing of strain DFW100M-13.</title>
        <authorList>
            <person name="Heo J."/>
            <person name="Kim S.-J."/>
            <person name="Kim J.-S."/>
            <person name="Hong S.-B."/>
            <person name="Kwon S.-W."/>
        </authorList>
    </citation>
    <scope>NUCLEOTIDE SEQUENCE [LARGE SCALE GENOMIC DNA]</scope>
    <source>
        <strain evidence="1 2">DFW100M-13</strain>
    </source>
</reference>
<accession>A0A4P6EJ09</accession>
<organism evidence="1 2">
    <name type="scientific">Microbacterium protaetiae</name>
    <dbReference type="NCBI Taxonomy" id="2509458"/>
    <lineage>
        <taxon>Bacteria</taxon>
        <taxon>Bacillati</taxon>
        <taxon>Actinomycetota</taxon>
        <taxon>Actinomycetes</taxon>
        <taxon>Micrococcales</taxon>
        <taxon>Microbacteriaceae</taxon>
        <taxon>Microbacterium</taxon>
    </lineage>
</organism>
<evidence type="ECO:0008006" key="3">
    <source>
        <dbReference type="Google" id="ProtNLM"/>
    </source>
</evidence>
<dbReference type="OrthoDB" id="4802815at2"/>
<dbReference type="AlphaFoldDB" id="A0A4P6EJ09"/>
<evidence type="ECO:0000313" key="1">
    <source>
        <dbReference type="EMBL" id="QAY61269.1"/>
    </source>
</evidence>
<dbReference type="RefSeq" id="WP_129392377.1">
    <property type="nucleotide sequence ID" value="NZ_CP035494.1"/>
</dbReference>
<name>A0A4P6EJ09_9MICO</name>
<proteinExistence type="predicted"/>